<sequence>MAPLPSGRILLSFPPSLERHVCAHCHAQARTQQRLSHSQLTAFSLSALNENKEGAREHCDKALFGWNKGLGATIGRGLPL</sequence>
<organism evidence="1 2">
    <name type="scientific">Knipowitschia caucasica</name>
    <name type="common">Caucasian dwarf goby</name>
    <name type="synonym">Pomatoschistus caucasicus</name>
    <dbReference type="NCBI Taxonomy" id="637954"/>
    <lineage>
        <taxon>Eukaryota</taxon>
        <taxon>Metazoa</taxon>
        <taxon>Chordata</taxon>
        <taxon>Craniata</taxon>
        <taxon>Vertebrata</taxon>
        <taxon>Euteleostomi</taxon>
        <taxon>Actinopterygii</taxon>
        <taxon>Neopterygii</taxon>
        <taxon>Teleostei</taxon>
        <taxon>Neoteleostei</taxon>
        <taxon>Acanthomorphata</taxon>
        <taxon>Gobiaria</taxon>
        <taxon>Gobiiformes</taxon>
        <taxon>Gobioidei</taxon>
        <taxon>Gobiidae</taxon>
        <taxon>Gobiinae</taxon>
        <taxon>Knipowitschia</taxon>
    </lineage>
</organism>
<proteinExistence type="predicted"/>
<protein>
    <submittedName>
        <fullName evidence="1">Uncharacterized protein</fullName>
    </submittedName>
</protein>
<dbReference type="AlphaFoldDB" id="A0AAV2LMY4"/>
<keyword evidence="2" id="KW-1185">Reference proteome</keyword>
<accession>A0AAV2LMY4</accession>
<evidence type="ECO:0000313" key="2">
    <source>
        <dbReference type="Proteomes" id="UP001497482"/>
    </source>
</evidence>
<dbReference type="EMBL" id="OZ035825">
    <property type="protein sequence ID" value="CAL1601743.1"/>
    <property type="molecule type" value="Genomic_DNA"/>
</dbReference>
<name>A0AAV2LMY4_KNICA</name>
<dbReference type="Proteomes" id="UP001497482">
    <property type="component" value="Chromosome 3"/>
</dbReference>
<reference evidence="1 2" key="1">
    <citation type="submission" date="2024-04" db="EMBL/GenBank/DDBJ databases">
        <authorList>
            <person name="Waldvogel A.-M."/>
            <person name="Schoenle A."/>
        </authorList>
    </citation>
    <scope>NUCLEOTIDE SEQUENCE [LARGE SCALE GENOMIC DNA]</scope>
</reference>
<evidence type="ECO:0000313" key="1">
    <source>
        <dbReference type="EMBL" id="CAL1601743.1"/>
    </source>
</evidence>
<gene>
    <name evidence="1" type="ORF">KC01_LOCUS29642</name>
</gene>